<name>A0A3Q8RPW7_9FLAO</name>
<protein>
    <recommendedName>
        <fullName evidence="3">HTH merR-type domain-containing protein</fullName>
    </recommendedName>
</protein>
<keyword evidence="2" id="KW-1185">Reference proteome</keyword>
<proteinExistence type="predicted"/>
<sequence>MNIDKYRELTPELTERAILHELGNIPTSYFEFTNNEISNYSLNYTKTGITAEVSPRALNRWIEQGVVVIDNADKGKTKRFNRLESIWIKVAVELRKFGVSLEDLKYIRTQLFDYTVEDFNMFKFQVLLNILEKPKYLIISEDKEAGFYTYEIYADKVSKGFLFSHINVRFIDFIREEFPNNNFKINFGIKDIDENVEKVSLLYYLKTNDFQEMRVILSDGDTRLITNSSELKSNQPLLEVIQNWEFKCIKIQIDDEAEFIIEN</sequence>
<dbReference type="Proteomes" id="UP000274593">
    <property type="component" value="Chromosome"/>
</dbReference>
<organism evidence="1 2">
    <name type="scientific">Tenacibaculum singaporense</name>
    <dbReference type="NCBI Taxonomy" id="2358479"/>
    <lineage>
        <taxon>Bacteria</taxon>
        <taxon>Pseudomonadati</taxon>
        <taxon>Bacteroidota</taxon>
        <taxon>Flavobacteriia</taxon>
        <taxon>Flavobacteriales</taxon>
        <taxon>Flavobacteriaceae</taxon>
        <taxon>Tenacibaculum</taxon>
    </lineage>
</organism>
<dbReference type="KEGG" id="tsig:D6T69_00010"/>
<dbReference type="EMBL" id="CP032548">
    <property type="protein sequence ID" value="AZJ33995.1"/>
    <property type="molecule type" value="Genomic_DNA"/>
</dbReference>
<accession>A0A3Q8RPW7</accession>
<evidence type="ECO:0000313" key="2">
    <source>
        <dbReference type="Proteomes" id="UP000274593"/>
    </source>
</evidence>
<evidence type="ECO:0000313" key="1">
    <source>
        <dbReference type="EMBL" id="AZJ33995.1"/>
    </source>
</evidence>
<gene>
    <name evidence="1" type="ORF">D6T69_00010</name>
</gene>
<dbReference type="RefSeq" id="WP_125065869.1">
    <property type="nucleotide sequence ID" value="NZ_CP032548.1"/>
</dbReference>
<dbReference type="AlphaFoldDB" id="A0A3Q8RPW7"/>
<reference evidence="1 2" key="1">
    <citation type="submission" date="2018-09" db="EMBL/GenBank/DDBJ databases">
        <title>Insights into the microbiota of Asian seabass (Lates calcarifer) with tenacibaculosis symptoms and description of sp. nov. Tenacibaculum singaporense.</title>
        <authorList>
            <person name="Miyake S."/>
            <person name="Soh M."/>
            <person name="Azman M.N."/>
            <person name="Ngoh S.Y."/>
            <person name="Orban L."/>
        </authorList>
    </citation>
    <scope>NUCLEOTIDE SEQUENCE [LARGE SCALE GENOMIC DNA]</scope>
    <source>
        <strain evidence="1 2">DSM 106434</strain>
    </source>
</reference>
<evidence type="ECO:0008006" key="3">
    <source>
        <dbReference type="Google" id="ProtNLM"/>
    </source>
</evidence>